<sequence length="337" mass="37049">MAFSDRGSLLQAPPNLYKVLLAFSQPLVAYVVVGIPTCSSPPYLRIQRSPLDVVVTLWLRSTPPVLVRSGPWSSVSGLPADKISEIDQPAGLVWLFLSIEKESAVCASHLLLGSAGRHGILKFGPVFFGVVGEGLTFLTHIQSYRHGPTDLFSIGASSSATRFYLTKPRARPRREFALPNSLFDNKAETPDPTFIRASIVRGLFNKARARRSPFLAFLKSNILKLPATNSASASGRSNGARLVSARQEMRNITNTGNKGIPDHICFCAMTISLELRGPTHISTVYRGPRPEPHVQVSLHVAREHPSDCLRGSKRAHKAHNKNKTNRDFIRDHLSCRS</sequence>
<evidence type="ECO:0000313" key="1">
    <source>
        <dbReference type="EMBL" id="KAG8503640.1"/>
    </source>
</evidence>
<proteinExistence type="predicted"/>
<accession>A0A8J5ZJW8</accession>
<organism evidence="1 2">
    <name type="scientific">Gossypium anomalum</name>
    <dbReference type="NCBI Taxonomy" id="47600"/>
    <lineage>
        <taxon>Eukaryota</taxon>
        <taxon>Viridiplantae</taxon>
        <taxon>Streptophyta</taxon>
        <taxon>Embryophyta</taxon>
        <taxon>Tracheophyta</taxon>
        <taxon>Spermatophyta</taxon>
        <taxon>Magnoliopsida</taxon>
        <taxon>eudicotyledons</taxon>
        <taxon>Gunneridae</taxon>
        <taxon>Pentapetalae</taxon>
        <taxon>rosids</taxon>
        <taxon>malvids</taxon>
        <taxon>Malvales</taxon>
        <taxon>Malvaceae</taxon>
        <taxon>Malvoideae</taxon>
        <taxon>Gossypium</taxon>
    </lineage>
</organism>
<reference evidence="1 2" key="1">
    <citation type="journal article" date="2021" name="bioRxiv">
        <title>The Gossypium anomalum genome as a resource for cotton improvement and evolutionary analysis of hybrid incompatibility.</title>
        <authorList>
            <person name="Grover C.E."/>
            <person name="Yuan D."/>
            <person name="Arick M.A."/>
            <person name="Miller E.R."/>
            <person name="Hu G."/>
            <person name="Peterson D.G."/>
            <person name="Wendel J.F."/>
            <person name="Udall J.A."/>
        </authorList>
    </citation>
    <scope>NUCLEOTIDE SEQUENCE [LARGE SCALE GENOMIC DNA]</scope>
    <source>
        <strain evidence="1">JFW-Udall</strain>
        <tissue evidence="1">Leaf</tissue>
    </source>
</reference>
<comment type="caution">
    <text evidence="1">The sequence shown here is derived from an EMBL/GenBank/DDBJ whole genome shotgun (WGS) entry which is preliminary data.</text>
</comment>
<evidence type="ECO:0000313" key="2">
    <source>
        <dbReference type="Proteomes" id="UP000701853"/>
    </source>
</evidence>
<dbReference type="Proteomes" id="UP000701853">
    <property type="component" value="Chromosome 1"/>
</dbReference>
<gene>
    <name evidence="1" type="ORF">CXB51_001784</name>
</gene>
<protein>
    <submittedName>
        <fullName evidence="1">Uncharacterized protein</fullName>
    </submittedName>
</protein>
<dbReference type="OrthoDB" id="1619647at2759"/>
<keyword evidence="2" id="KW-1185">Reference proteome</keyword>
<dbReference type="AlphaFoldDB" id="A0A8J5ZJW8"/>
<dbReference type="EMBL" id="JAHUZN010000001">
    <property type="protein sequence ID" value="KAG8503640.1"/>
    <property type="molecule type" value="Genomic_DNA"/>
</dbReference>
<name>A0A8J5ZJW8_9ROSI</name>